<name>A0A166H1M1_9MICO</name>
<evidence type="ECO:0000313" key="1">
    <source>
        <dbReference type="EMBL" id="KZX19768.1"/>
    </source>
</evidence>
<sequence>MAVGEHAIELAEYLRTRVLELVVHGFDLARATGVPHGLPAEAVEATCALAGGLAARAGRAEEFLMAVSGRERLSAGFSVL</sequence>
<evidence type="ECO:0000313" key="2">
    <source>
        <dbReference type="Proteomes" id="UP000076717"/>
    </source>
</evidence>
<reference evidence="1 2" key="1">
    <citation type="submission" date="2015-08" db="EMBL/GenBank/DDBJ databases">
        <title>Draft Genome Sequence of Rathayibacter sp. Strain VKM Ac-2596 Isolated from Leaf Gall Induced by Plant-Parasitic Nematodes.</title>
        <authorList>
            <person name="Vasilenko O.V."/>
            <person name="Starodumova I.P."/>
            <person name="Tarlachkov S.V."/>
            <person name="Dorofeeva L.V."/>
            <person name="Evtushenko L.I."/>
        </authorList>
    </citation>
    <scope>NUCLEOTIDE SEQUENCE [LARGE SCALE GENOMIC DNA]</scope>
    <source>
        <strain evidence="1 2">VKM Ac-2596</strain>
    </source>
</reference>
<evidence type="ECO:0008006" key="3">
    <source>
        <dbReference type="Google" id="ProtNLM"/>
    </source>
</evidence>
<protein>
    <recommendedName>
        <fullName evidence="3">Mycothiol-dependent maleylpyruvate isomerase metal-binding domain-containing protein</fullName>
    </recommendedName>
</protein>
<dbReference type="PATRIC" id="fig|1671680.3.peg.3386"/>
<keyword evidence="2" id="KW-1185">Reference proteome</keyword>
<dbReference type="AlphaFoldDB" id="A0A166H1M1"/>
<gene>
    <name evidence="1" type="ORF">ACH61_03132</name>
</gene>
<dbReference type="Proteomes" id="UP000076717">
    <property type="component" value="Unassembled WGS sequence"/>
</dbReference>
<proteinExistence type="predicted"/>
<organism evidence="1 2">
    <name type="scientific">Rathayibacter tanaceti</name>
    <dbReference type="NCBI Taxonomy" id="1671680"/>
    <lineage>
        <taxon>Bacteria</taxon>
        <taxon>Bacillati</taxon>
        <taxon>Actinomycetota</taxon>
        <taxon>Actinomycetes</taxon>
        <taxon>Micrococcales</taxon>
        <taxon>Microbacteriaceae</taxon>
        <taxon>Rathayibacter</taxon>
    </lineage>
</organism>
<dbReference type="EMBL" id="LIIN01000213">
    <property type="protein sequence ID" value="KZX19768.1"/>
    <property type="molecule type" value="Genomic_DNA"/>
</dbReference>
<accession>A0A166H1M1</accession>
<comment type="caution">
    <text evidence="1">The sequence shown here is derived from an EMBL/GenBank/DDBJ whole genome shotgun (WGS) entry which is preliminary data.</text>
</comment>